<feature type="domain" description="KIB1-4 beta-propeller" evidence="1">
    <location>
        <begin position="91"/>
        <end position="331"/>
    </location>
</feature>
<dbReference type="InterPro" id="IPR005174">
    <property type="entry name" value="KIB1-4_b-propeller"/>
</dbReference>
<keyword evidence="3" id="KW-1185">Reference proteome</keyword>
<dbReference type="EMBL" id="JBDFQZ010000014">
    <property type="protein sequence ID" value="KAK9666266.1"/>
    <property type="molecule type" value="Genomic_DNA"/>
</dbReference>
<gene>
    <name evidence="2" type="ORF">RND81_14G172700</name>
</gene>
<evidence type="ECO:0000313" key="3">
    <source>
        <dbReference type="Proteomes" id="UP001443914"/>
    </source>
</evidence>
<dbReference type="InterPro" id="IPR051304">
    <property type="entry name" value="SCF_F-box_domain"/>
</dbReference>
<dbReference type="PANTHER" id="PTHR47123:SF6">
    <property type="entry name" value="F-BOX PROTEIN SKIP23-LIKE ISOFORM X1"/>
    <property type="match status" value="1"/>
</dbReference>
<evidence type="ECO:0000259" key="1">
    <source>
        <dbReference type="Pfam" id="PF03478"/>
    </source>
</evidence>
<dbReference type="Pfam" id="PF03478">
    <property type="entry name" value="Beta-prop_KIB1-4"/>
    <property type="match status" value="1"/>
</dbReference>
<reference evidence="2" key="1">
    <citation type="submission" date="2024-03" db="EMBL/GenBank/DDBJ databases">
        <title>WGS assembly of Saponaria officinalis var. Norfolk2.</title>
        <authorList>
            <person name="Jenkins J."/>
            <person name="Shu S."/>
            <person name="Grimwood J."/>
            <person name="Barry K."/>
            <person name="Goodstein D."/>
            <person name="Schmutz J."/>
            <person name="Leebens-Mack J."/>
            <person name="Osbourn A."/>
        </authorList>
    </citation>
    <scope>NUCLEOTIDE SEQUENCE [LARGE SCALE GENOMIC DNA]</scope>
    <source>
        <strain evidence="2">JIC</strain>
    </source>
</reference>
<organism evidence="2 3">
    <name type="scientific">Saponaria officinalis</name>
    <name type="common">Common soapwort</name>
    <name type="synonym">Lychnis saponaria</name>
    <dbReference type="NCBI Taxonomy" id="3572"/>
    <lineage>
        <taxon>Eukaryota</taxon>
        <taxon>Viridiplantae</taxon>
        <taxon>Streptophyta</taxon>
        <taxon>Embryophyta</taxon>
        <taxon>Tracheophyta</taxon>
        <taxon>Spermatophyta</taxon>
        <taxon>Magnoliopsida</taxon>
        <taxon>eudicotyledons</taxon>
        <taxon>Gunneridae</taxon>
        <taxon>Pentapetalae</taxon>
        <taxon>Caryophyllales</taxon>
        <taxon>Caryophyllaceae</taxon>
        <taxon>Caryophylleae</taxon>
        <taxon>Saponaria</taxon>
    </lineage>
</organism>
<dbReference type="Proteomes" id="UP001443914">
    <property type="component" value="Unassembled WGS sequence"/>
</dbReference>
<dbReference type="AlphaFoldDB" id="A0AAW1GRA5"/>
<comment type="caution">
    <text evidence="2">The sequence shown here is derived from an EMBL/GenBank/DDBJ whole genome shotgun (WGS) entry which is preliminary data.</text>
</comment>
<proteinExistence type="predicted"/>
<name>A0AAW1GRA5_SAPOF</name>
<protein>
    <recommendedName>
        <fullName evidence="1">KIB1-4 beta-propeller domain-containing protein</fullName>
    </recommendedName>
</protein>
<accession>A0AAW1GRA5</accession>
<dbReference type="PANTHER" id="PTHR47123">
    <property type="entry name" value="F-BOX PROTEIN SKIP23"/>
    <property type="match status" value="1"/>
</dbReference>
<evidence type="ECO:0000313" key="2">
    <source>
        <dbReference type="EMBL" id="KAK9666266.1"/>
    </source>
</evidence>
<sequence>MSTVPTHCMDTSNEVSHQKIEKKEKHESKRMGQQCNTHISELTCRKIIAQKAYRFKNPKPIRGQFDDPIFTDHRYLAIQTTDIHHISSVDYTHRDSPWIIAAVDDDTDNPPLLHPLTLKHHRYNLPQNFDLFHPKFRNDFLSSFLSTEFSFDKLVVPVPRSKIMSDNTMLVLYGGGNLIGRPFLIDEEQSTPWVKLSEDRFDDIIVISNGKDQKICALDRLGRLFFIKINITSRVLRLGRAVVTQPVELGPGRVGWRKRLVVGKKDMFTVVRVEEKVFRVYKFIRNYESEHWAVVKWFYGNGDVLFISKDCCFFVGGLLGEEYKNCIVFSEAGFPKYGDDGGWEYKCEDEIWAFRLTDGLYGKVGESDDFPEIDWSPPSWISVEFEIPL</sequence>